<dbReference type="AlphaFoldDB" id="B8E0Z0"/>
<dbReference type="OrthoDB" id="12096at2"/>
<proteinExistence type="predicted"/>
<gene>
    <name evidence="1" type="ordered locus">Dtur_1453</name>
</gene>
<name>B8E0Z0_DICTD</name>
<reference evidence="2" key="1">
    <citation type="journal article" date="2016" name="Front. Microbiol.">
        <title>The complete genome sequence of hyperthermophile Dictyoglomus turgidum DSM 6724 reveals a specialized carbohydrate fermentor.</title>
        <authorList>
            <person name="Brumm P.J."/>
            <person name="Gowda K."/>
            <person name="Robb F.T."/>
            <person name="Mead D.A."/>
        </authorList>
    </citation>
    <scope>NUCLEOTIDE SEQUENCE [LARGE SCALE GENOMIC DNA]</scope>
    <source>
        <strain evidence="2">DSM 6724 / Z-1310</strain>
    </source>
</reference>
<protein>
    <submittedName>
        <fullName evidence="1">Uncharacterized protein</fullName>
    </submittedName>
</protein>
<dbReference type="KEGG" id="dtu:Dtur_1453"/>
<organism evidence="1 2">
    <name type="scientific">Dictyoglomus turgidum (strain DSM 6724 / Z-1310)</name>
    <dbReference type="NCBI Taxonomy" id="515635"/>
    <lineage>
        <taxon>Bacteria</taxon>
        <taxon>Pseudomonadati</taxon>
        <taxon>Dictyoglomota</taxon>
        <taxon>Dictyoglomia</taxon>
        <taxon>Dictyoglomales</taxon>
        <taxon>Dictyoglomaceae</taxon>
        <taxon>Dictyoglomus</taxon>
    </lineage>
</organism>
<dbReference type="STRING" id="515635.Dtur_1453"/>
<dbReference type="EnsemblBacteria" id="ACK42727">
    <property type="protein sequence ID" value="ACK42727"/>
    <property type="gene ID" value="Dtur_1453"/>
</dbReference>
<accession>B8E0Z0</accession>
<dbReference type="Proteomes" id="UP000007719">
    <property type="component" value="Chromosome"/>
</dbReference>
<dbReference type="InParanoid" id="B8E0Z0"/>
<dbReference type="EMBL" id="CP001251">
    <property type="protein sequence ID" value="ACK42727.1"/>
    <property type="molecule type" value="Genomic_DNA"/>
</dbReference>
<dbReference type="HOGENOM" id="CLU_2057653_0_0_0"/>
<evidence type="ECO:0000313" key="1">
    <source>
        <dbReference type="EMBL" id="ACK42727.1"/>
    </source>
</evidence>
<sequence length="119" mass="13836">MLLITLIFLLFLLFPFLPSIKEYLNPRDILPLPIDFNYSRNPRYFSESFKRKLHETIKIEDVLKALDGTGILDFHGEDIKIYHIDSIPSGMELNKIIYMLGDLKTGENVTIKGECFLSR</sequence>
<keyword evidence="2" id="KW-1185">Reference proteome</keyword>
<evidence type="ECO:0000313" key="2">
    <source>
        <dbReference type="Proteomes" id="UP000007719"/>
    </source>
</evidence>